<dbReference type="InterPro" id="IPR036291">
    <property type="entry name" value="NAD(P)-bd_dom_sf"/>
</dbReference>
<accession>A0A1E7END8</accession>
<dbReference type="OrthoDB" id="10059875at2759"/>
<dbReference type="Gene3D" id="1.10.1870.10">
    <property type="entry name" value="Domain 3, Saccharopine reductase"/>
    <property type="match status" value="1"/>
</dbReference>
<evidence type="ECO:0000313" key="5">
    <source>
        <dbReference type="EMBL" id="OEU07479.1"/>
    </source>
</evidence>
<proteinExistence type="predicted"/>
<sequence length="1342" mass="146851">MVQKFLGGRGGGKQYYVRISNSFHHHYHHYHRSGSGSGNGSVFGAHVGRRTYFVSSSAFLESSSSLSALSSIVPIPIPIPIPIPTKEIVIGILRETYDPWERRVPLTPNQCKELIELGHNNHNNHRSSNSATTPKAKIKILIQPSKNRCYTDEQYRQVEAAGIGAGIGDGSTYDRSNIQVQEDLSTAGIILGVKRPKCDLDLGGLLSLHGGSNNVSSSNSSSVANNPTTTKTCLFFSHTMKGQPENMLLLNDILNNKMQLIDYEKICATAVSTIPPATTTGSSFSSSNDKSKVKKGVIKEKRIVAFGKYAGLAGTIDMLNILGERLLVTQGIATPFLHIPKSIQYSNLETAKNCIRRIGQQIRRSTKEGSGGGLGGMTEPIIIGITGGPNGNVYHGIKEILVDLIPNEIISISDLPNLVNNNSNSNNNHNNNHKIYIVTPETKDLYVLRDNNNNENENENGRDEFETFNRYHFNQHPSHYKSIFAETIAPYITVLINGTYWDHSYPKLITKQDMHTIYSSGNKRLLIVSDISCDINGGIEFLDRTTTISSPYYQYDPIQKKEITTNLDTSNITNNSSGNNTITIMGVDILPTELPFESSEHFGNALLKHVLPDLINASTSTTTSTTTDGIRAINGSSSNKQQVVAERKTTTTTFVDASKLSQSLKNALITTNAGTFTEKYKYLEPIMKYTIKQQQQRKMHDSYSDSGGASMIISLDGHLFDSGLINQILDVLEISQCVFEFLECHLYYNNSADSNSNSNSNSMLEDVQVKINALVDAIPAADATFDRLDDNGGGSGAVVANKNNKAVLRENSGSNSGSGGNSGSGHNITTSSNGAVYVEDDNGSDKTVLLLGSGRVSKSVVSLLTGGGGGSGSDDTNNKLSMINNRKYNIIVASNDEDEARDVVESSLVGGVSGIISGRYEKVDIVNGRGRLQELIVNESDIVVSLLPASMHTSIAELCIESNVNLVTASYVSNEMQQLHERAKNAGIKILNEIGLDPGLDHCSAMQIINSIRDRGGKITSFKSVCGGLPSPEAALDNPLRYKFSWSPRGVISASQNDARYLLNGKLIEVLGKDLLANATPFEDKFWSNDFELECLPNRDSLHYQTTYGLEDANTVFRGTLRYRGFSSLMHVFKQMGFFDDSFILNNNSNDNESRIVSWDDVLILLNNHDSPNNGTRTIDEFILASANGNVEESIRARECLQWLGMSGNDEDISSRISNTTTVVDLFCQRLEERLEYGKSERDMVVMHHTIGAEFEDGTIEEHHSSLQAFGTEDTMTAMCKTVGYPAAVAADLILCGNLDHRSGVLLPTTKDIYEPILEAVKKEGIIFDEHVKIKEKGKGYT</sequence>
<dbReference type="KEGG" id="fcy:FRACYDRAFT_264866"/>
<organism evidence="5 6">
    <name type="scientific">Fragilariopsis cylindrus CCMP1102</name>
    <dbReference type="NCBI Taxonomy" id="635003"/>
    <lineage>
        <taxon>Eukaryota</taxon>
        <taxon>Sar</taxon>
        <taxon>Stramenopiles</taxon>
        <taxon>Ochrophyta</taxon>
        <taxon>Bacillariophyta</taxon>
        <taxon>Bacillariophyceae</taxon>
        <taxon>Bacillariophycidae</taxon>
        <taxon>Bacillariales</taxon>
        <taxon>Bacillariaceae</taxon>
        <taxon>Fragilariopsis</taxon>
    </lineage>
</organism>
<evidence type="ECO:0000256" key="2">
    <source>
        <dbReference type="ARBA" id="ARBA00023002"/>
    </source>
</evidence>
<keyword evidence="6" id="KW-1185">Reference proteome</keyword>
<dbReference type="InterPro" id="IPR043009">
    <property type="entry name" value="LOR/SDH_bifunc_enz_cons_dom_sf"/>
</dbReference>
<dbReference type="FunFam" id="3.30.360.10:FF:000008">
    <property type="entry name" value="Alpha-aminoadipic semialdehyde synthase, mitochondrial"/>
    <property type="match status" value="1"/>
</dbReference>
<keyword evidence="2" id="KW-0560">Oxidoreductase</keyword>
<dbReference type="EMBL" id="KV784385">
    <property type="protein sequence ID" value="OEU07479.1"/>
    <property type="molecule type" value="Genomic_DNA"/>
</dbReference>
<protein>
    <submittedName>
        <fullName evidence="5">Saccharop_dh-domain-containing protein</fullName>
    </submittedName>
</protein>
<feature type="domain" description="Alanine dehydrogenase/pyridine nucleotide transhydrogenase N-terminal" evidence="4">
    <location>
        <begin position="91"/>
        <end position="268"/>
    </location>
</feature>
<dbReference type="InterPro" id="IPR007886">
    <property type="entry name" value="AlaDH/PNT_N"/>
</dbReference>
<dbReference type="SUPFAM" id="SSF51735">
    <property type="entry name" value="NAD(P)-binding Rossmann-fold domains"/>
    <property type="match status" value="1"/>
</dbReference>
<evidence type="ECO:0000313" key="6">
    <source>
        <dbReference type="Proteomes" id="UP000095751"/>
    </source>
</evidence>
<dbReference type="InParanoid" id="A0A1E7END8"/>
<dbReference type="Gene3D" id="3.40.50.720">
    <property type="entry name" value="NAD(P)-binding Rossmann-like Domain"/>
    <property type="match status" value="3"/>
</dbReference>
<reference evidence="5 6" key="1">
    <citation type="submission" date="2016-09" db="EMBL/GenBank/DDBJ databases">
        <title>Extensive genetic diversity and differential bi-allelic expression allows diatom success in the polar Southern Ocean.</title>
        <authorList>
            <consortium name="DOE Joint Genome Institute"/>
            <person name="Mock T."/>
            <person name="Otillar R.P."/>
            <person name="Strauss J."/>
            <person name="Dupont C."/>
            <person name="Frickenhaus S."/>
            <person name="Maumus F."/>
            <person name="Mcmullan M."/>
            <person name="Sanges R."/>
            <person name="Schmutz J."/>
            <person name="Toseland A."/>
            <person name="Valas R."/>
            <person name="Veluchamy A."/>
            <person name="Ward B.J."/>
            <person name="Allen A."/>
            <person name="Barry K."/>
            <person name="Falciatore A."/>
            <person name="Ferrante M."/>
            <person name="Fortunato A.E."/>
            <person name="Gloeckner G."/>
            <person name="Gruber A."/>
            <person name="Hipkin R."/>
            <person name="Janech M."/>
            <person name="Kroth P."/>
            <person name="Leese F."/>
            <person name="Lindquist E."/>
            <person name="Lyon B.R."/>
            <person name="Martin J."/>
            <person name="Mayer C."/>
            <person name="Parker M."/>
            <person name="Quesneville H."/>
            <person name="Raymond J."/>
            <person name="Uhlig C."/>
            <person name="Valentin K.U."/>
            <person name="Worden A.Z."/>
            <person name="Armbrust E.V."/>
            <person name="Bowler C."/>
            <person name="Green B."/>
            <person name="Moulton V."/>
            <person name="Van Oosterhout C."/>
            <person name="Grigoriev I."/>
        </authorList>
    </citation>
    <scope>NUCLEOTIDE SEQUENCE [LARGE SCALE GENOMIC DNA]</scope>
    <source>
        <strain evidence="5 6">CCMP1102</strain>
    </source>
</reference>
<dbReference type="PANTHER" id="PTHR11133">
    <property type="entry name" value="SACCHAROPINE DEHYDROGENASE"/>
    <property type="match status" value="1"/>
</dbReference>
<dbReference type="Proteomes" id="UP000095751">
    <property type="component" value="Unassembled WGS sequence"/>
</dbReference>
<feature type="region of interest" description="Disordered" evidence="3">
    <location>
        <begin position="808"/>
        <end position="837"/>
    </location>
</feature>
<dbReference type="PANTHER" id="PTHR11133:SF22">
    <property type="entry name" value="ALPHA-AMINOADIPIC SEMIALDEHYDE SYNTHASE, MITOCHONDRIAL"/>
    <property type="match status" value="1"/>
</dbReference>
<gene>
    <name evidence="5" type="ORF">FRACYDRAFT_264866</name>
</gene>
<evidence type="ECO:0000259" key="4">
    <source>
        <dbReference type="SMART" id="SM01003"/>
    </source>
</evidence>
<dbReference type="Pfam" id="PF16653">
    <property type="entry name" value="Sacchrp_dh_C"/>
    <property type="match status" value="1"/>
</dbReference>
<dbReference type="GO" id="GO:0004753">
    <property type="term" value="F:saccharopine dehydrogenase activity"/>
    <property type="evidence" value="ECO:0007669"/>
    <property type="project" value="TreeGrafter"/>
</dbReference>
<dbReference type="SMART" id="SM01003">
    <property type="entry name" value="AlaDh_PNT_N"/>
    <property type="match status" value="1"/>
</dbReference>
<dbReference type="SUPFAM" id="SSF55347">
    <property type="entry name" value="Glyceraldehyde-3-phosphate dehydrogenase-like, C-terminal domain"/>
    <property type="match status" value="1"/>
</dbReference>
<dbReference type="InterPro" id="IPR051168">
    <property type="entry name" value="AASS"/>
</dbReference>
<dbReference type="GO" id="GO:0005737">
    <property type="term" value="C:cytoplasm"/>
    <property type="evidence" value="ECO:0007669"/>
    <property type="project" value="TreeGrafter"/>
</dbReference>
<dbReference type="GO" id="GO:0019878">
    <property type="term" value="P:lysine biosynthetic process via aminoadipic acid"/>
    <property type="evidence" value="ECO:0007669"/>
    <property type="project" value="TreeGrafter"/>
</dbReference>
<dbReference type="Gene3D" id="3.30.360.10">
    <property type="entry name" value="Dihydrodipicolinate Reductase, domain 2"/>
    <property type="match status" value="1"/>
</dbReference>
<keyword evidence="1" id="KW-0521">NADP</keyword>
<dbReference type="Pfam" id="PF03435">
    <property type="entry name" value="Sacchrp_dh_NADP"/>
    <property type="match status" value="1"/>
</dbReference>
<evidence type="ECO:0000256" key="3">
    <source>
        <dbReference type="SAM" id="MobiDB-lite"/>
    </source>
</evidence>
<dbReference type="InterPro" id="IPR032095">
    <property type="entry name" value="Sacchrp_dh-like_C"/>
</dbReference>
<dbReference type="Gene3D" id="3.30.70.2690">
    <property type="entry name" value="LOR/SDH bifunctional enzyme, conserved domain"/>
    <property type="match status" value="1"/>
</dbReference>
<feature type="compositionally biased region" description="Low complexity" evidence="3">
    <location>
        <begin position="824"/>
        <end position="834"/>
    </location>
</feature>
<name>A0A1E7END8_9STRA</name>
<evidence type="ECO:0000256" key="1">
    <source>
        <dbReference type="ARBA" id="ARBA00022857"/>
    </source>
</evidence>
<dbReference type="InterPro" id="IPR005097">
    <property type="entry name" value="Sacchrp_dh_NADP-bd"/>
</dbReference>